<feature type="domain" description="CobW C-terminal" evidence="7">
    <location>
        <begin position="253"/>
        <end position="370"/>
    </location>
</feature>
<keyword evidence="1" id="KW-0547">Nucleotide-binding</keyword>
<gene>
    <name evidence="8" type="ORF">OSH00_16240</name>
</gene>
<dbReference type="CDD" id="cd03112">
    <property type="entry name" value="CobW-like"/>
    <property type="match status" value="1"/>
</dbReference>
<dbReference type="RefSeq" id="WP_266131308.1">
    <property type="nucleotide sequence ID" value="NZ_JAPKMY010000010.1"/>
</dbReference>
<keyword evidence="3" id="KW-0143">Chaperone</keyword>
<proteinExistence type="inferred from homology"/>
<evidence type="ECO:0000256" key="3">
    <source>
        <dbReference type="ARBA" id="ARBA00023186"/>
    </source>
</evidence>
<evidence type="ECO:0000313" key="8">
    <source>
        <dbReference type="EMBL" id="MCX5469277.1"/>
    </source>
</evidence>
<comment type="similarity">
    <text evidence="4">Belongs to the SIMIBI class G3E GTPase family. ZNG1 subfamily.</text>
</comment>
<evidence type="ECO:0000256" key="2">
    <source>
        <dbReference type="ARBA" id="ARBA00022801"/>
    </source>
</evidence>
<dbReference type="InterPro" id="IPR011629">
    <property type="entry name" value="CobW-like_C"/>
</dbReference>
<dbReference type="InterPro" id="IPR051927">
    <property type="entry name" value="Zn_Chap_cDPG_Synth"/>
</dbReference>
<evidence type="ECO:0000256" key="6">
    <source>
        <dbReference type="ARBA" id="ARBA00049117"/>
    </source>
</evidence>
<dbReference type="Proteomes" id="UP001146019">
    <property type="component" value="Unassembled WGS sequence"/>
</dbReference>
<evidence type="ECO:0000259" key="7">
    <source>
        <dbReference type="SMART" id="SM00833"/>
    </source>
</evidence>
<accession>A0A9X3DYM4</accession>
<dbReference type="GO" id="GO:0000166">
    <property type="term" value="F:nucleotide binding"/>
    <property type="evidence" value="ECO:0007669"/>
    <property type="project" value="UniProtKB-KW"/>
</dbReference>
<dbReference type="Pfam" id="PF02492">
    <property type="entry name" value="cobW"/>
    <property type="match status" value="1"/>
</dbReference>
<dbReference type="InterPro" id="IPR036627">
    <property type="entry name" value="CobW-likC_sf"/>
</dbReference>
<comment type="catalytic activity">
    <reaction evidence="6">
        <text>GTP + H2O = GDP + phosphate + H(+)</text>
        <dbReference type="Rhea" id="RHEA:19669"/>
        <dbReference type="ChEBI" id="CHEBI:15377"/>
        <dbReference type="ChEBI" id="CHEBI:15378"/>
        <dbReference type="ChEBI" id="CHEBI:37565"/>
        <dbReference type="ChEBI" id="CHEBI:43474"/>
        <dbReference type="ChEBI" id="CHEBI:58189"/>
    </reaction>
    <physiologicalReaction direction="left-to-right" evidence="6">
        <dbReference type="Rhea" id="RHEA:19670"/>
    </physiologicalReaction>
</comment>
<name>A0A9X3DYM4_9GAMM</name>
<keyword evidence="2" id="KW-0378">Hydrolase</keyword>
<evidence type="ECO:0000256" key="1">
    <source>
        <dbReference type="ARBA" id="ARBA00022741"/>
    </source>
</evidence>
<dbReference type="InterPro" id="IPR003495">
    <property type="entry name" value="CobW/HypB/UreG_nucleotide-bd"/>
</dbReference>
<dbReference type="SUPFAM" id="SSF52540">
    <property type="entry name" value="P-loop containing nucleoside triphosphate hydrolases"/>
    <property type="match status" value="1"/>
</dbReference>
<evidence type="ECO:0000256" key="5">
    <source>
        <dbReference type="ARBA" id="ARBA00045658"/>
    </source>
</evidence>
<dbReference type="PANTHER" id="PTHR43603">
    <property type="entry name" value="COBW DOMAIN-CONTAINING PROTEIN DDB_G0274527"/>
    <property type="match status" value="1"/>
</dbReference>
<comment type="caution">
    <text evidence="8">The sequence shown here is derived from an EMBL/GenBank/DDBJ whole genome shotgun (WGS) entry which is preliminary data.</text>
</comment>
<protein>
    <submittedName>
        <fullName evidence="8">GTP-binding protein</fullName>
    </submittedName>
</protein>
<evidence type="ECO:0000313" key="9">
    <source>
        <dbReference type="Proteomes" id="UP001146019"/>
    </source>
</evidence>
<dbReference type="SMART" id="SM00833">
    <property type="entry name" value="CobW_C"/>
    <property type="match status" value="1"/>
</dbReference>
<dbReference type="InterPro" id="IPR027417">
    <property type="entry name" value="P-loop_NTPase"/>
</dbReference>
<comment type="function">
    <text evidence="5">Zinc chaperone that directly transfers zinc cofactor to target proteins, thereby activating them. Zinc is transferred from the CXCC motif in the GTPase domain to the zinc binding site in target proteins in a process requiring GTP hydrolysis.</text>
</comment>
<dbReference type="PANTHER" id="PTHR43603:SF1">
    <property type="entry name" value="ZINC-REGULATED GTPASE METALLOPROTEIN ACTIVATOR 1"/>
    <property type="match status" value="1"/>
</dbReference>
<dbReference type="Gene3D" id="3.40.50.300">
    <property type="entry name" value="P-loop containing nucleotide triphosphate hydrolases"/>
    <property type="match status" value="1"/>
</dbReference>
<dbReference type="AlphaFoldDB" id="A0A9X3DYM4"/>
<sequence>MTTKLLPITLISGYLGAGKTTLLTELLLNNQAKKVAVIVNDMSQINIDVELLNLLLPIQKIENMIEFSNGCICCTLREDLFRSIKVLADSGKYDYLIIESTGISEPSHIAVNFESDTDTGFSLSDSGYLDNLITVVDGVNFLTDFYSSIEIDAGDEFDDRCLSEILVEQIEFASHILITKVDLISQQQLEEIVSVIRSLNTVAKVDHIVNGEIEIGKVLDTKLYDKKLLMDSPRWLKAILNESDESEIEKYGISSHVWRARIPLHPERLWQLFNSGLKFGELIRAKGFFWLATRPREIGIWHLSGRVLSTRYGGLWWKYVPQQSWPQHSKHKEAILSRWDNQVGDCRQEIVFIGRYLDTELIDKTLDQCLLQSTEIGKVHLLTDPFPQWT</sequence>
<evidence type="ECO:0000256" key="4">
    <source>
        <dbReference type="ARBA" id="ARBA00034320"/>
    </source>
</evidence>
<dbReference type="Gene3D" id="3.30.1220.10">
    <property type="entry name" value="CobW-like, C-terminal domain"/>
    <property type="match status" value="1"/>
</dbReference>
<keyword evidence="9" id="KW-1185">Reference proteome</keyword>
<organism evidence="8 9">
    <name type="scientific">Acinetobacter nematophilus</name>
    <dbReference type="NCBI Taxonomy" id="2994642"/>
    <lineage>
        <taxon>Bacteria</taxon>
        <taxon>Pseudomonadati</taxon>
        <taxon>Pseudomonadota</taxon>
        <taxon>Gammaproteobacteria</taxon>
        <taxon>Moraxellales</taxon>
        <taxon>Moraxellaceae</taxon>
        <taxon>Acinetobacter</taxon>
    </lineage>
</organism>
<reference evidence="8" key="1">
    <citation type="submission" date="2022-11" db="EMBL/GenBank/DDBJ databases">
        <title>Biodiversity and phylogenetic relationships of bacteria.</title>
        <authorList>
            <person name="Machado R.A.R."/>
            <person name="Bhat A."/>
            <person name="Loulou A."/>
            <person name="Kallel S."/>
        </authorList>
    </citation>
    <scope>NUCLEOTIDE SEQUENCE</scope>
    <source>
        <strain evidence="8">A-IN1</strain>
    </source>
</reference>
<dbReference type="Pfam" id="PF07683">
    <property type="entry name" value="CobW_C"/>
    <property type="match status" value="1"/>
</dbReference>
<dbReference type="GO" id="GO:0016787">
    <property type="term" value="F:hydrolase activity"/>
    <property type="evidence" value="ECO:0007669"/>
    <property type="project" value="UniProtKB-KW"/>
</dbReference>
<dbReference type="EMBL" id="JAPKMY010000010">
    <property type="protein sequence ID" value="MCX5469277.1"/>
    <property type="molecule type" value="Genomic_DNA"/>
</dbReference>